<feature type="compositionally biased region" description="Low complexity" evidence="1">
    <location>
        <begin position="87"/>
        <end position="116"/>
    </location>
</feature>
<evidence type="ECO:0000313" key="3">
    <source>
        <dbReference type="Proteomes" id="UP000253509"/>
    </source>
</evidence>
<sequence length="146" mass="15460">MKRSENTGAASPSDDEPPDSRTASRRLLRVDPDSPFASALSCFLASDQAQLASLTAIANIFLSEVVAALNPIDFIPGEPYCHRSIRESAPVEDSSSASSESILSPAPDTAASSDSPAPQPQLPKFPGYRPTHSVFTWSTTTPGLRT</sequence>
<name>A0A366IHS8_9MICO</name>
<evidence type="ECO:0000256" key="1">
    <source>
        <dbReference type="SAM" id="MobiDB-lite"/>
    </source>
</evidence>
<keyword evidence="3" id="KW-1185">Reference proteome</keyword>
<accession>A0A366IHS8</accession>
<gene>
    <name evidence="2" type="ORF">DFO65_106214</name>
</gene>
<dbReference type="Proteomes" id="UP000253509">
    <property type="component" value="Unassembled WGS sequence"/>
</dbReference>
<protein>
    <submittedName>
        <fullName evidence="2">Uncharacterized protein</fullName>
    </submittedName>
</protein>
<proteinExistence type="predicted"/>
<reference evidence="2 3" key="1">
    <citation type="submission" date="2018-06" db="EMBL/GenBank/DDBJ databases">
        <title>Freshwater and sediment microbial communities from various areas in North America, analyzing microbe dynamics in response to fracking.</title>
        <authorList>
            <person name="Lamendella R."/>
        </authorList>
    </citation>
    <scope>NUCLEOTIDE SEQUENCE [LARGE SCALE GENOMIC DNA]</scope>
    <source>
        <strain evidence="2 3">3b_TX</strain>
    </source>
</reference>
<comment type="caution">
    <text evidence="2">The sequence shown here is derived from an EMBL/GenBank/DDBJ whole genome shotgun (WGS) entry which is preliminary data.</text>
</comment>
<evidence type="ECO:0000313" key="2">
    <source>
        <dbReference type="EMBL" id="RBP71371.1"/>
    </source>
</evidence>
<organism evidence="2 3">
    <name type="scientific">Brevibacterium celere</name>
    <dbReference type="NCBI Taxonomy" id="225845"/>
    <lineage>
        <taxon>Bacteria</taxon>
        <taxon>Bacillati</taxon>
        <taxon>Actinomycetota</taxon>
        <taxon>Actinomycetes</taxon>
        <taxon>Micrococcales</taxon>
        <taxon>Brevibacteriaceae</taxon>
        <taxon>Brevibacterium</taxon>
    </lineage>
</organism>
<feature type="compositionally biased region" description="Polar residues" evidence="1">
    <location>
        <begin position="1"/>
        <end position="10"/>
    </location>
</feature>
<feature type="compositionally biased region" description="Polar residues" evidence="1">
    <location>
        <begin position="133"/>
        <end position="146"/>
    </location>
</feature>
<dbReference type="AlphaFoldDB" id="A0A366IHS8"/>
<feature type="region of interest" description="Disordered" evidence="1">
    <location>
        <begin position="85"/>
        <end position="146"/>
    </location>
</feature>
<dbReference type="EMBL" id="QNSB01000006">
    <property type="protein sequence ID" value="RBP71371.1"/>
    <property type="molecule type" value="Genomic_DNA"/>
</dbReference>
<feature type="region of interest" description="Disordered" evidence="1">
    <location>
        <begin position="1"/>
        <end position="29"/>
    </location>
</feature>